<dbReference type="GO" id="GO:0016989">
    <property type="term" value="F:sigma factor antagonist activity"/>
    <property type="evidence" value="ECO:0007669"/>
    <property type="project" value="TreeGrafter"/>
</dbReference>
<feature type="domain" description="FecR protein" evidence="2">
    <location>
        <begin position="125"/>
        <end position="216"/>
    </location>
</feature>
<evidence type="ECO:0000256" key="1">
    <source>
        <dbReference type="SAM" id="Phobius"/>
    </source>
</evidence>
<dbReference type="Gene3D" id="2.60.120.1440">
    <property type="match status" value="1"/>
</dbReference>
<evidence type="ECO:0000259" key="2">
    <source>
        <dbReference type="Pfam" id="PF04773"/>
    </source>
</evidence>
<evidence type="ECO:0000313" key="4">
    <source>
        <dbReference type="EMBL" id="ENO87721.1"/>
    </source>
</evidence>
<dbReference type="Pfam" id="PF16220">
    <property type="entry name" value="DUF4880"/>
    <property type="match status" value="1"/>
</dbReference>
<dbReference type="RefSeq" id="WP_004338095.1">
    <property type="nucleotide sequence ID" value="NZ_AMXE01000034.1"/>
</dbReference>
<keyword evidence="1" id="KW-0472">Membrane</keyword>
<dbReference type="AlphaFoldDB" id="N6Y0P5"/>
<sequence>MNTDPRPSEHASPCDAAADWFVRLHSGTVSKADLRLFEQWRQADPEHDRQYRNVCRISGAAQHLSAQALRAILKQDAHPATPQQHRRLSRRAFGLGLVGACSSVLVMGVLHRQGLFDEPLETYHLQTRRGEHQELALPDGSILRANTDTLAIARLYEGRRTVELRRGEVFFSVARSTRSPFIIDAGSTEITVTGTRFNVSRTDSAVQVAVESGSVEVSGGRWWNRRTRRLAAGQAVTAYHDAAPEGIRTVDVTNIAAWQRGDIIFDDTPLALALEELNRYLPHPVHLDDTALRSHRISGIVRSGKPEAMLEMLPDFAPVSVHRQADGQIRILPR</sequence>
<dbReference type="PIRSF" id="PIRSF018266">
    <property type="entry name" value="FecR"/>
    <property type="match status" value="1"/>
</dbReference>
<protein>
    <submittedName>
        <fullName evidence="4">Transmembrane sensor</fullName>
    </submittedName>
</protein>
<reference evidence="4 5" key="1">
    <citation type="submission" date="2012-09" db="EMBL/GenBank/DDBJ databases">
        <title>Draft Genome Sequences of 6 Strains from Genus Thauera.</title>
        <authorList>
            <person name="Liu B."/>
            <person name="Shapleigh J.P."/>
            <person name="Frostegard A.H."/>
        </authorList>
    </citation>
    <scope>NUCLEOTIDE SEQUENCE [LARGE SCALE GENOMIC DNA]</scope>
    <source>
        <strain evidence="5">47Lol / DSM 12138</strain>
    </source>
</reference>
<dbReference type="PANTHER" id="PTHR30273:SF2">
    <property type="entry name" value="PROTEIN FECR"/>
    <property type="match status" value="1"/>
</dbReference>
<dbReference type="Pfam" id="PF04773">
    <property type="entry name" value="FecR"/>
    <property type="match status" value="1"/>
</dbReference>
<feature type="transmembrane region" description="Helical" evidence="1">
    <location>
        <begin position="92"/>
        <end position="110"/>
    </location>
</feature>
<organism evidence="4 5">
    <name type="scientific">Thauera linaloolentis (strain DSM 12138 / JCM 21573 / CCUG 41526 / CIP 105981 / IAM 15112 / NBRC 102519 / 47Lol)</name>
    <dbReference type="NCBI Taxonomy" id="1123367"/>
    <lineage>
        <taxon>Bacteria</taxon>
        <taxon>Pseudomonadati</taxon>
        <taxon>Pseudomonadota</taxon>
        <taxon>Betaproteobacteria</taxon>
        <taxon>Rhodocyclales</taxon>
        <taxon>Zoogloeaceae</taxon>
        <taxon>Thauera</taxon>
    </lineage>
</organism>
<accession>N6Y0P5</accession>
<dbReference type="Gene3D" id="3.55.50.30">
    <property type="match status" value="1"/>
</dbReference>
<keyword evidence="1 4" id="KW-0812">Transmembrane</keyword>
<dbReference type="STRING" id="1123367.GCA_000621305_03600"/>
<dbReference type="PANTHER" id="PTHR30273">
    <property type="entry name" value="PERIPLASMIC SIGNAL SENSOR AND SIGMA FACTOR ACTIVATOR FECR-RELATED"/>
    <property type="match status" value="1"/>
</dbReference>
<dbReference type="eggNOG" id="COG3712">
    <property type="taxonomic scope" value="Bacteria"/>
</dbReference>
<gene>
    <name evidence="4" type="ORF">C666_10290</name>
</gene>
<dbReference type="InterPro" id="IPR012373">
    <property type="entry name" value="Ferrdict_sens_TM"/>
</dbReference>
<proteinExistence type="predicted"/>
<keyword evidence="1" id="KW-1133">Transmembrane helix</keyword>
<keyword evidence="5" id="KW-1185">Reference proteome</keyword>
<dbReference type="Proteomes" id="UP000013232">
    <property type="component" value="Unassembled WGS sequence"/>
</dbReference>
<dbReference type="InterPro" id="IPR032623">
    <property type="entry name" value="FecR_N"/>
</dbReference>
<feature type="domain" description="FecR N-terminal" evidence="3">
    <location>
        <begin position="15"/>
        <end position="56"/>
    </location>
</feature>
<dbReference type="EMBL" id="AMXE01000034">
    <property type="protein sequence ID" value="ENO87721.1"/>
    <property type="molecule type" value="Genomic_DNA"/>
</dbReference>
<dbReference type="InterPro" id="IPR006860">
    <property type="entry name" value="FecR"/>
</dbReference>
<name>N6Y0P5_THAL4</name>
<evidence type="ECO:0000313" key="5">
    <source>
        <dbReference type="Proteomes" id="UP000013232"/>
    </source>
</evidence>
<comment type="caution">
    <text evidence="4">The sequence shown here is derived from an EMBL/GenBank/DDBJ whole genome shotgun (WGS) entry which is preliminary data.</text>
</comment>
<evidence type="ECO:0000259" key="3">
    <source>
        <dbReference type="Pfam" id="PF16220"/>
    </source>
</evidence>